<name>A0ABD5LXF0_PROMI</name>
<organism evidence="2">
    <name type="scientific">Proteus mirabilis</name>
    <dbReference type="NCBI Taxonomy" id="584"/>
    <lineage>
        <taxon>Bacteria</taxon>
        <taxon>Pseudomonadati</taxon>
        <taxon>Pseudomonadota</taxon>
        <taxon>Gammaproteobacteria</taxon>
        <taxon>Enterobacterales</taxon>
        <taxon>Morganellaceae</taxon>
        <taxon>Proteus</taxon>
    </lineage>
</organism>
<evidence type="ECO:0000313" key="2">
    <source>
        <dbReference type="EMBL" id="MEY2344732.1"/>
    </source>
</evidence>
<keyword evidence="1" id="KW-0472">Membrane</keyword>
<keyword evidence="1" id="KW-1133">Transmembrane helix</keyword>
<comment type="caution">
    <text evidence="2">The sequence shown here is derived from an EMBL/GenBank/DDBJ whole genome shotgun (WGS) entry which is preliminary data.</text>
</comment>
<reference evidence="2" key="1">
    <citation type="submission" date="2021-05" db="EMBL/GenBank/DDBJ databases">
        <title>First report of NDM-5 and VEB-6 producing Proteus mirabilis isolated from blood of a sepsis patient in Kolkata, India.</title>
        <authorList>
            <person name="Halder G."/>
            <person name="Chaudhuri B."/>
            <person name="Dutta S."/>
        </authorList>
    </citation>
    <scope>NUCLEOTIDE SEQUENCE [LARGE SCALE GENOMIC DNA]</scope>
    <source>
        <strain evidence="2">7049</strain>
    </source>
</reference>
<evidence type="ECO:0000256" key="1">
    <source>
        <dbReference type="SAM" id="Phobius"/>
    </source>
</evidence>
<dbReference type="AlphaFoldDB" id="A0ABD5LXF0"/>
<sequence>MYLINDDIIFYSDKNLLFSKKLNKEKKILAPSSKMLIHLITVNELVTQRELFRIGWGDKEKFITNSAFYQNILLLRKAFNELDIDDEIVITVPRKGYIINHNISIEKLSDNNIQDIKLINEHKISDIPHIKKEIEEDINTNINNKDHSLLLIKKNKHIFIKKKLFIIIFTLIVLFFVVIFTFNYLDSRKHKLYNYSNCGTYKKYNLFCNKEILNEEKENLIDNYISSYSDYNFIYITESDSYSRTSLILCKKKFSPINFLHNQCVSIYVLDNKNEKI</sequence>
<dbReference type="EMBL" id="JADQCH020000002">
    <property type="protein sequence ID" value="MEY2344732.1"/>
    <property type="molecule type" value="Genomic_DNA"/>
</dbReference>
<dbReference type="Gene3D" id="1.10.10.10">
    <property type="entry name" value="Winged helix-like DNA-binding domain superfamily/Winged helix DNA-binding domain"/>
    <property type="match status" value="1"/>
</dbReference>
<dbReference type="InterPro" id="IPR016032">
    <property type="entry name" value="Sig_transdc_resp-reg_C-effctor"/>
</dbReference>
<dbReference type="SUPFAM" id="SSF46894">
    <property type="entry name" value="C-terminal effector domain of the bipartite response regulators"/>
    <property type="match status" value="1"/>
</dbReference>
<dbReference type="InterPro" id="IPR036388">
    <property type="entry name" value="WH-like_DNA-bd_sf"/>
</dbReference>
<feature type="transmembrane region" description="Helical" evidence="1">
    <location>
        <begin position="164"/>
        <end position="185"/>
    </location>
</feature>
<evidence type="ECO:0008006" key="3">
    <source>
        <dbReference type="Google" id="ProtNLM"/>
    </source>
</evidence>
<gene>
    <name evidence="2" type="ORF">I3679_014335</name>
</gene>
<keyword evidence="1" id="KW-0812">Transmembrane</keyword>
<protein>
    <recommendedName>
        <fullName evidence="3">Transcriptional regulator</fullName>
    </recommendedName>
</protein>
<proteinExistence type="predicted"/>
<accession>A0ABD5LXF0</accession>